<evidence type="ECO:0008006" key="4">
    <source>
        <dbReference type="Google" id="ProtNLM"/>
    </source>
</evidence>
<dbReference type="RefSeq" id="WP_259034489.1">
    <property type="nucleotide sequence ID" value="NZ_JAJISC010000001.1"/>
</dbReference>
<reference evidence="2" key="1">
    <citation type="submission" date="2021-11" db="EMBL/GenBank/DDBJ databases">
        <title>Halomonas sp., isolated from a coastal aquaculture zone in Dongshan Bay.</title>
        <authorList>
            <person name="Lin W."/>
        </authorList>
    </citation>
    <scope>NUCLEOTIDE SEQUENCE</scope>
    <source>
        <strain evidence="2">Yzlin-01</strain>
    </source>
</reference>
<sequence length="100" mass="10232">MPDSEALARELAALQAAHPGLDALTSVVLLAVYQGAGVGELSSATIARRLTLEHALVRRACAELNARGFIDARPAGGASPALKVRPSRQGTATGEDAISD</sequence>
<feature type="region of interest" description="Disordered" evidence="1">
    <location>
        <begin position="73"/>
        <end position="100"/>
    </location>
</feature>
<evidence type="ECO:0000313" key="2">
    <source>
        <dbReference type="EMBL" id="MCS2607990.1"/>
    </source>
</evidence>
<evidence type="ECO:0000313" key="3">
    <source>
        <dbReference type="Proteomes" id="UP001165542"/>
    </source>
</evidence>
<dbReference type="InterPro" id="IPR036390">
    <property type="entry name" value="WH_DNA-bd_sf"/>
</dbReference>
<accession>A0ABT2E8U6</accession>
<organism evidence="2 3">
    <name type="scientific">Halomonas dongshanensis</name>
    <dbReference type="NCBI Taxonomy" id="2890835"/>
    <lineage>
        <taxon>Bacteria</taxon>
        <taxon>Pseudomonadati</taxon>
        <taxon>Pseudomonadota</taxon>
        <taxon>Gammaproteobacteria</taxon>
        <taxon>Oceanospirillales</taxon>
        <taxon>Halomonadaceae</taxon>
        <taxon>Halomonas</taxon>
    </lineage>
</organism>
<dbReference type="EMBL" id="JAJISC010000001">
    <property type="protein sequence ID" value="MCS2607990.1"/>
    <property type="molecule type" value="Genomic_DNA"/>
</dbReference>
<dbReference type="InterPro" id="IPR036388">
    <property type="entry name" value="WH-like_DNA-bd_sf"/>
</dbReference>
<comment type="caution">
    <text evidence="2">The sequence shown here is derived from an EMBL/GenBank/DDBJ whole genome shotgun (WGS) entry which is preliminary data.</text>
</comment>
<dbReference type="SUPFAM" id="SSF46785">
    <property type="entry name" value="Winged helix' DNA-binding domain"/>
    <property type="match status" value="1"/>
</dbReference>
<dbReference type="Proteomes" id="UP001165542">
    <property type="component" value="Unassembled WGS sequence"/>
</dbReference>
<evidence type="ECO:0000256" key="1">
    <source>
        <dbReference type="SAM" id="MobiDB-lite"/>
    </source>
</evidence>
<dbReference type="Gene3D" id="1.10.10.10">
    <property type="entry name" value="Winged helix-like DNA-binding domain superfamily/Winged helix DNA-binding domain"/>
    <property type="match status" value="1"/>
</dbReference>
<gene>
    <name evidence="2" type="ORF">LLY24_01465</name>
</gene>
<name>A0ABT2E8U6_9GAMM</name>
<keyword evidence="3" id="KW-1185">Reference proteome</keyword>
<protein>
    <recommendedName>
        <fullName evidence="4">MarR family transcriptional regulator</fullName>
    </recommendedName>
</protein>
<proteinExistence type="predicted"/>